<dbReference type="EMBL" id="CP000409">
    <property type="protein sequence ID" value="ABV72967.1"/>
    <property type="molecule type" value="Genomic_DNA"/>
</dbReference>
<reference evidence="2" key="1">
    <citation type="submission" date="2007-09" db="EMBL/GenBank/DDBJ databases">
        <title>Complete genome sequence of Rickettsia canadensis.</title>
        <authorList>
            <person name="Madan A."/>
            <person name="Fahey J."/>
            <person name="Helton E."/>
            <person name="Ketteman M."/>
            <person name="Madan A."/>
            <person name="Rodrigues S."/>
            <person name="Sanchez A."/>
            <person name="Whiting M."/>
            <person name="Dasch G."/>
            <person name="Eremeeva M."/>
        </authorList>
    </citation>
    <scope>NUCLEOTIDE SEQUENCE [LARGE SCALE GENOMIC DNA]</scope>
    <source>
        <strain evidence="2">McKiel</strain>
    </source>
</reference>
<name>A8EX84_RICCK</name>
<dbReference type="Proteomes" id="UP000007056">
    <property type="component" value="Chromosome"/>
</dbReference>
<accession>A8EX84</accession>
<evidence type="ECO:0000313" key="2">
    <source>
        <dbReference type="Proteomes" id="UP000007056"/>
    </source>
</evidence>
<dbReference type="HOGENOM" id="CLU_3065709_0_0_5"/>
<evidence type="ECO:0000313" key="1">
    <source>
        <dbReference type="EMBL" id="ABV72967.1"/>
    </source>
</evidence>
<organism evidence="1 2">
    <name type="scientific">Rickettsia canadensis (strain McKiel)</name>
    <dbReference type="NCBI Taxonomy" id="293613"/>
    <lineage>
        <taxon>Bacteria</taxon>
        <taxon>Pseudomonadati</taxon>
        <taxon>Pseudomonadota</taxon>
        <taxon>Alphaproteobacteria</taxon>
        <taxon>Rickettsiales</taxon>
        <taxon>Rickettsiaceae</taxon>
        <taxon>Rickettsieae</taxon>
        <taxon>Rickettsia</taxon>
        <taxon>belli group</taxon>
    </lineage>
</organism>
<sequence length="53" mass="6239">MIFRDKYAKNKSNNHLISKMKNMLEFLVKVNIKQIQKMIKIVVNESSKLSINS</sequence>
<dbReference type="AlphaFoldDB" id="A8EX84"/>
<gene>
    <name evidence="1" type="ordered locus">A1E_00070</name>
</gene>
<protein>
    <submittedName>
        <fullName evidence="1">Uncharacterized protein</fullName>
    </submittedName>
</protein>
<dbReference type="STRING" id="293613.A1E_00070"/>
<proteinExistence type="predicted"/>
<dbReference type="KEGG" id="rcm:A1E_00070"/>